<evidence type="ECO:0000313" key="2">
    <source>
        <dbReference type="Proteomes" id="UP000663671"/>
    </source>
</evidence>
<evidence type="ECO:0000313" key="1">
    <source>
        <dbReference type="EMBL" id="QSS62569.1"/>
    </source>
</evidence>
<gene>
    <name evidence="1" type="ORF">I7I51_02307</name>
</gene>
<dbReference type="AlphaFoldDB" id="A0A8A1M9E2"/>
<name>A0A8A1M9E2_AJECA</name>
<reference evidence="1" key="1">
    <citation type="submission" date="2021-01" db="EMBL/GenBank/DDBJ databases">
        <title>Chromosome-level genome assembly of a human fungal pathogen reveals clustering of transcriptionally co-regulated genes.</title>
        <authorList>
            <person name="Voorhies M."/>
            <person name="Cohen S."/>
            <person name="Shea T.P."/>
            <person name="Petrus S."/>
            <person name="Munoz J.F."/>
            <person name="Poplawski S."/>
            <person name="Goldman W.E."/>
            <person name="Michael T."/>
            <person name="Cuomo C.A."/>
            <person name="Sil A."/>
            <person name="Beyhan S."/>
        </authorList>
    </citation>
    <scope>NUCLEOTIDE SEQUENCE</scope>
    <source>
        <strain evidence="1">WU24</strain>
    </source>
</reference>
<organism evidence="1 2">
    <name type="scientific">Ajellomyces capsulatus</name>
    <name type="common">Darling's disease fungus</name>
    <name type="synonym">Histoplasma capsulatum</name>
    <dbReference type="NCBI Taxonomy" id="5037"/>
    <lineage>
        <taxon>Eukaryota</taxon>
        <taxon>Fungi</taxon>
        <taxon>Dikarya</taxon>
        <taxon>Ascomycota</taxon>
        <taxon>Pezizomycotina</taxon>
        <taxon>Eurotiomycetes</taxon>
        <taxon>Eurotiomycetidae</taxon>
        <taxon>Onygenales</taxon>
        <taxon>Ajellomycetaceae</taxon>
        <taxon>Histoplasma</taxon>
    </lineage>
</organism>
<accession>A0A8A1M9E2</accession>
<sequence>MFDSRKNQQRLSNVPGRALISKLNQTRDNSYYRRGKHIHFLNSANVDSLARSTAMISPDLASIPRRHTQPDKSILAGDLSPSRMYLDLGLLYTVNGRKAKLYNNDTIALGCA</sequence>
<dbReference type="EMBL" id="CP069112">
    <property type="protein sequence ID" value="QSS62569.1"/>
    <property type="molecule type" value="Genomic_DNA"/>
</dbReference>
<protein>
    <submittedName>
        <fullName evidence="1">Uncharacterized protein</fullName>
    </submittedName>
</protein>
<proteinExistence type="predicted"/>
<dbReference type="VEuPathDB" id="FungiDB:I7I51_02307"/>
<dbReference type="Proteomes" id="UP000663671">
    <property type="component" value="Chromosome 7"/>
</dbReference>